<dbReference type="Pfam" id="PF24425">
    <property type="entry name" value="Ig_GP210_15th"/>
    <property type="match status" value="1"/>
</dbReference>
<accession>D8RR69</accession>
<dbReference type="KEGG" id="smo:SELMODRAFT_99561"/>
<protein>
    <recommendedName>
        <fullName evidence="20">BIG2 domain-containing protein</fullName>
    </recommendedName>
</protein>
<dbReference type="InterPro" id="IPR055099">
    <property type="entry name" value="Ig_NUP210_7th"/>
</dbReference>
<dbReference type="InterPro" id="IPR055098">
    <property type="entry name" value="Ig_NUP210_3rd"/>
</dbReference>
<evidence type="ECO:0000259" key="16">
    <source>
        <dbReference type="Pfam" id="PF24425"/>
    </source>
</evidence>
<dbReference type="PANTHER" id="PTHR23019">
    <property type="entry name" value="NUCLEAR PORE MEMBRANE GLYCOPROTEIN GP210-RELATED"/>
    <property type="match status" value="1"/>
</dbReference>
<dbReference type="Pfam" id="PF22963">
    <property type="entry name" value="Ig_NUP210_3rd"/>
    <property type="match status" value="1"/>
</dbReference>
<dbReference type="Pfam" id="PF26182">
    <property type="entry name" value="Ig_NUP210_5th"/>
    <property type="match status" value="1"/>
</dbReference>
<feature type="transmembrane region" description="Helical" evidence="9">
    <location>
        <begin position="1840"/>
        <end position="1862"/>
    </location>
</feature>
<evidence type="ECO:0000259" key="14">
    <source>
        <dbReference type="Pfam" id="PF22967"/>
    </source>
</evidence>
<dbReference type="OMA" id="HNMYEGT"/>
<evidence type="ECO:0000259" key="15">
    <source>
        <dbReference type="Pfam" id="PF22969"/>
    </source>
</evidence>
<feature type="domain" description="Nuclear pore complex protein GP210 Ig-like" evidence="16">
    <location>
        <begin position="1604"/>
        <end position="1733"/>
    </location>
</feature>
<feature type="domain" description="NUP210 Ig-like" evidence="13">
    <location>
        <begin position="250"/>
        <end position="339"/>
    </location>
</feature>
<evidence type="ECO:0000259" key="13">
    <source>
        <dbReference type="Pfam" id="PF22963"/>
    </source>
</evidence>
<dbReference type="InterPro" id="IPR055096">
    <property type="entry name" value="Ig_NUP210_1st"/>
</dbReference>
<evidence type="ECO:0000256" key="10">
    <source>
        <dbReference type="SAM" id="SignalP"/>
    </source>
</evidence>
<evidence type="ECO:0000259" key="11">
    <source>
        <dbReference type="Pfam" id="PF22959"/>
    </source>
</evidence>
<dbReference type="InterPro" id="IPR008964">
    <property type="entry name" value="Invasin/intimin_cell_adhesion"/>
</dbReference>
<feature type="domain" description="NUP210 Ig-like" evidence="12">
    <location>
        <begin position="713"/>
        <end position="812"/>
    </location>
</feature>
<evidence type="ECO:0000256" key="1">
    <source>
        <dbReference type="ARBA" id="ARBA00004590"/>
    </source>
</evidence>
<evidence type="ECO:0008006" key="20">
    <source>
        <dbReference type="Google" id="ProtNLM"/>
    </source>
</evidence>
<dbReference type="Proteomes" id="UP000001514">
    <property type="component" value="Unassembled WGS sequence"/>
</dbReference>
<evidence type="ECO:0000313" key="19">
    <source>
        <dbReference type="Proteomes" id="UP000001514"/>
    </source>
</evidence>
<dbReference type="Pfam" id="PF22967">
    <property type="entry name" value="Ig_NUP210_1st"/>
    <property type="match status" value="1"/>
</dbReference>
<dbReference type="InterPro" id="IPR055094">
    <property type="entry name" value="NUP210_Ig15"/>
</dbReference>
<reference evidence="18 19" key="1">
    <citation type="journal article" date="2011" name="Science">
        <title>The Selaginella genome identifies genetic changes associated with the evolution of vascular plants.</title>
        <authorList>
            <person name="Banks J.A."/>
            <person name="Nishiyama T."/>
            <person name="Hasebe M."/>
            <person name="Bowman J.L."/>
            <person name="Gribskov M."/>
            <person name="dePamphilis C."/>
            <person name="Albert V.A."/>
            <person name="Aono N."/>
            <person name="Aoyama T."/>
            <person name="Ambrose B.A."/>
            <person name="Ashton N.W."/>
            <person name="Axtell M.J."/>
            <person name="Barker E."/>
            <person name="Barker M.S."/>
            <person name="Bennetzen J.L."/>
            <person name="Bonawitz N.D."/>
            <person name="Chapple C."/>
            <person name="Cheng C."/>
            <person name="Correa L.G."/>
            <person name="Dacre M."/>
            <person name="DeBarry J."/>
            <person name="Dreyer I."/>
            <person name="Elias M."/>
            <person name="Engstrom E.M."/>
            <person name="Estelle M."/>
            <person name="Feng L."/>
            <person name="Finet C."/>
            <person name="Floyd S.K."/>
            <person name="Frommer W.B."/>
            <person name="Fujita T."/>
            <person name="Gramzow L."/>
            <person name="Gutensohn M."/>
            <person name="Harholt J."/>
            <person name="Hattori M."/>
            <person name="Heyl A."/>
            <person name="Hirai T."/>
            <person name="Hiwatashi Y."/>
            <person name="Ishikawa M."/>
            <person name="Iwata M."/>
            <person name="Karol K.G."/>
            <person name="Koehler B."/>
            <person name="Kolukisaoglu U."/>
            <person name="Kubo M."/>
            <person name="Kurata T."/>
            <person name="Lalonde S."/>
            <person name="Li K."/>
            <person name="Li Y."/>
            <person name="Litt A."/>
            <person name="Lyons E."/>
            <person name="Manning G."/>
            <person name="Maruyama T."/>
            <person name="Michael T.P."/>
            <person name="Mikami K."/>
            <person name="Miyazaki S."/>
            <person name="Morinaga S."/>
            <person name="Murata T."/>
            <person name="Mueller-Roeber B."/>
            <person name="Nelson D.R."/>
            <person name="Obara M."/>
            <person name="Oguri Y."/>
            <person name="Olmstead R.G."/>
            <person name="Onodera N."/>
            <person name="Petersen B.L."/>
            <person name="Pils B."/>
            <person name="Prigge M."/>
            <person name="Rensing S.A."/>
            <person name="Riano-Pachon D.M."/>
            <person name="Roberts A.W."/>
            <person name="Sato Y."/>
            <person name="Scheller H.V."/>
            <person name="Schulz B."/>
            <person name="Schulz C."/>
            <person name="Shakirov E.V."/>
            <person name="Shibagaki N."/>
            <person name="Shinohara N."/>
            <person name="Shippen D.E."/>
            <person name="Soerensen I."/>
            <person name="Sotooka R."/>
            <person name="Sugimoto N."/>
            <person name="Sugita M."/>
            <person name="Sumikawa N."/>
            <person name="Tanurdzic M."/>
            <person name="Theissen G."/>
            <person name="Ulvskov P."/>
            <person name="Wakazuki S."/>
            <person name="Weng J.K."/>
            <person name="Willats W.W."/>
            <person name="Wipf D."/>
            <person name="Wolf P.G."/>
            <person name="Yang L."/>
            <person name="Zimmer A.D."/>
            <person name="Zhu Q."/>
            <person name="Mitros T."/>
            <person name="Hellsten U."/>
            <person name="Loque D."/>
            <person name="Otillar R."/>
            <person name="Salamov A."/>
            <person name="Schmutz J."/>
            <person name="Shapiro H."/>
            <person name="Lindquist E."/>
            <person name="Lucas S."/>
            <person name="Rokhsar D."/>
            <person name="Grigoriev I.V."/>
        </authorList>
    </citation>
    <scope>NUCLEOTIDE SEQUENCE [LARGE SCALE GENOMIC DNA]</scope>
</reference>
<keyword evidence="4 10" id="KW-0732">Signal</keyword>
<keyword evidence="7" id="KW-0325">Glycoprotein</keyword>
<evidence type="ECO:0000259" key="17">
    <source>
        <dbReference type="Pfam" id="PF24427"/>
    </source>
</evidence>
<evidence type="ECO:0000256" key="7">
    <source>
        <dbReference type="ARBA" id="ARBA00023180"/>
    </source>
</evidence>
<keyword evidence="8" id="KW-0539">Nucleus</keyword>
<evidence type="ECO:0000259" key="12">
    <source>
        <dbReference type="Pfam" id="PF22962"/>
    </source>
</evidence>
<feature type="signal peptide" evidence="10">
    <location>
        <begin position="1"/>
        <end position="28"/>
    </location>
</feature>
<evidence type="ECO:0000256" key="5">
    <source>
        <dbReference type="ARBA" id="ARBA00022989"/>
    </source>
</evidence>
<evidence type="ECO:0000256" key="9">
    <source>
        <dbReference type="SAM" id="Phobius"/>
    </source>
</evidence>
<feature type="domain" description="NUP210 Ig-like" evidence="14">
    <location>
        <begin position="35"/>
        <end position="120"/>
    </location>
</feature>
<keyword evidence="5 9" id="KW-1133">Transmembrane helix</keyword>
<feature type="domain" description="NUP210 Ig-like" evidence="11">
    <location>
        <begin position="1435"/>
        <end position="1524"/>
    </location>
</feature>
<sequence length="1951" mass="211990">MANAGIRNTLLLASAILFLFLGLLPARGGRPHISNLNVLLPPRTTTPVRYRLQGTDGCFVWTWDHHDIISLVPEYNGTSSDCSTSALITPLSPFEERQATAVHATDTVTGEILRCEVFIDKISRIQIFHHSVKLDLDGWATLRIRAFDAEENVFSSLVGLKFAWQLSSFDPAGETLPQKLLHVPLKDSPLSDCGCMCGDLGTQIELEDQGFGSDLYVVRGVSTGQERVKARLVEPRMEELDDTLVLTVAEAISLEPHSPLYIIPGTSFRFKLKAMRKNVLSEIPLPSVYHKWSVTNEAVASVDQHSALIAAKVVGVTNVIVEDVRVKGHQQMATVHVVIPTRLELHLLPLYKKEAHSRKLDVEGRVSGETWYIVSGREYVVNVRAFALDSARALYLTQSNDLRLLFTYLPYWEAVEVPEDVSSEHGWQNATLLKANTEGAGTIVAKLVYNVDSDVKVLCIVQAVVVCPPVLIALERATSVRAVFLPWSPGSSQEYQLKAEGGCGDISSDYVWSSTNPSVATVNALGKILSKGPGKTVIRASSAKDLLNVDEVIIHVEVSVPSSITVVHGLPVEVEINTILPVAVSLTTPAGHAYSRCDVYNSFVQWDLFGVDGNFKFVDSSGPFTLSDISSYLRPEESSSQVVCAWNAILPLRPGRATVTGSLKVSTVEAAAALETSWAIASYAPLALQQVSDGNSCGGYSCSDTSGQSTCHNLKELLLVVGSGIKVMLVGGPERWRQESQFLEFHEIVSSEAGGKASEEVLVTRSTDGGGRVFFVGCSDFGNYTLIFRRGYQDLEGPVNVVASSSLLVVCDVPSSIVLIIDESDNSQHIIKSVVQLERDQERKRLLPVTVLNSRSIRVAALGLHSSGRPFANTSSMALSWHLDECDALAYWDDLDMPPDRWERTLGLQNTVGLCAVRATLTHLKQSKLPVLTVVAAASLLKQAKPFLHDAAQLQLVAALRLEPKETLLFGHPDAKATLQVLGGTNDIESHVNDSRIAVVIHPPTGPRVSHLVVAARAMGIAVVSILDVGLASPASANALVHVVDISWIKVVPDVVTMELGTMLEVHLQVGDSTGRTFDPSQFVLFNIHVHLQDEIISLVNQTSTRVPGNSFYIQGADIGFSSFHVTAQKATGREIHSTVVKAEVYAPLKVIPSPLLMAPGAQFMLVVHGGPRTGKVVEFSSSESLIAVVDRNSGLVTAKSAGNEVILARAFDNDGNLLGEAFTEITVAIPVSMYLEVRGGQLGTGREMSIYPFSNEGNLFSFFEMCTNYEWLVADEESFWKVSSFLCCLKNTDNFMCFRSAGMTTVSVSFICQFHTLGGHSVPKNYSASGSISVIPDPPLALGMLATWVLPPGHRSSKLLPQRVVDGLTTRAITYTLMHDGVAGSEIFTIDDGRINTADRMDVACIHAKDRDAGRSEIAVCVRVAEVAQMTVGDRVHVSELSVGTQHTFIVNLRDNIGTPFFEVDLESLPLSLETNRADVVSLKATKLEASGGSTTALRQGKALIRISQKQKVDIADYILVFVGAYVYPRNPVMRIGDRVNFSIAGKGFLSSGVSSLDRGQWSSGNEHIVLVNSRTGEAEALSEGSTVGKDVLVLTRWDVVGISTVTVEAPSFPFVTNAPFPDQGYKFTVKFKDTHGDDVGVIGESRPISYDCKVDPSFIGRAAPWHDPDSGTFYCLFFPYAPEKLSYNLHQELKSKRATRDRGDAKGRIGMSVTAVLSRTPSVAGSADCTFAGGFSIIDTPSQLQLSVTSNKSRIAVVGTVAIAVSWQRKDAVEVKRLTRTEEPGVCGHAVYEVLLLEEDKSFTDKLVFLLTTTGQREEISMAYDAGQFNVAALSQQIFTVAVITLVAIVLPVFLCTKLLDLPRSLRSSPATPSPTRRRPLVAQVVQDDGASGVLVNGAVDDTIQTPVQYRTYSRTPPQPYTEYVSRTIEQTPYYSRQGMRRTDPSKTY</sequence>
<dbReference type="STRING" id="88036.D8RR69"/>
<dbReference type="InParanoid" id="D8RR69"/>
<evidence type="ECO:0000256" key="6">
    <source>
        <dbReference type="ARBA" id="ARBA00023136"/>
    </source>
</evidence>
<gene>
    <name evidence="18" type="ORF">SELMODRAFT_99561</name>
</gene>
<feature type="domain" description="NUP210 Ig-like" evidence="15">
    <location>
        <begin position="140"/>
        <end position="239"/>
    </location>
</feature>
<dbReference type="Pfam" id="PF24427">
    <property type="entry name" value="Ig_GP210_16th"/>
    <property type="match status" value="1"/>
</dbReference>
<comment type="subcellular location">
    <subcellularLocation>
        <location evidence="1">Nucleus membrane</location>
        <topology evidence="1">Single-pass membrane protein</topology>
    </subcellularLocation>
</comment>
<organism evidence="19">
    <name type="scientific">Selaginella moellendorffii</name>
    <name type="common">Spikemoss</name>
    <dbReference type="NCBI Taxonomy" id="88036"/>
    <lineage>
        <taxon>Eukaryota</taxon>
        <taxon>Viridiplantae</taxon>
        <taxon>Streptophyta</taxon>
        <taxon>Embryophyta</taxon>
        <taxon>Tracheophyta</taxon>
        <taxon>Lycopodiopsida</taxon>
        <taxon>Selaginellales</taxon>
        <taxon>Selaginellaceae</taxon>
        <taxon>Selaginella</taxon>
    </lineage>
</organism>
<dbReference type="EMBL" id="GL377587">
    <property type="protein sequence ID" value="EFJ25346.1"/>
    <property type="molecule type" value="Genomic_DNA"/>
</dbReference>
<name>D8RR69_SELML</name>
<keyword evidence="6 9" id="KW-0472">Membrane</keyword>
<proteinExistence type="inferred from homology"/>
<dbReference type="Pfam" id="PF22959">
    <property type="entry name" value="Ig_NUP210_15th"/>
    <property type="match status" value="1"/>
</dbReference>
<feature type="chain" id="PRO_5003122048" description="BIG2 domain-containing protein" evidence="10">
    <location>
        <begin position="29"/>
        <end position="1951"/>
    </location>
</feature>
<evidence type="ECO:0000256" key="2">
    <source>
        <dbReference type="ARBA" id="ARBA00007313"/>
    </source>
</evidence>
<evidence type="ECO:0000256" key="8">
    <source>
        <dbReference type="ARBA" id="ARBA00023242"/>
    </source>
</evidence>
<dbReference type="InterPro" id="IPR056232">
    <property type="entry name" value="Ig_GP210_15th"/>
</dbReference>
<keyword evidence="19" id="KW-1185">Reference proteome</keyword>
<evidence type="ECO:0000256" key="4">
    <source>
        <dbReference type="ARBA" id="ARBA00022729"/>
    </source>
</evidence>
<dbReference type="Pfam" id="PF22969">
    <property type="entry name" value="Ig_NUP210_2nd"/>
    <property type="match status" value="1"/>
</dbReference>
<dbReference type="PANTHER" id="PTHR23019:SF0">
    <property type="entry name" value="NUCLEAR PORE MEMBRANE GLYCOPROTEIN 210"/>
    <property type="match status" value="1"/>
</dbReference>
<keyword evidence="3 9" id="KW-0812">Transmembrane</keyword>
<dbReference type="InterPro" id="IPR045197">
    <property type="entry name" value="NUP210-like"/>
</dbReference>
<evidence type="ECO:0000313" key="18">
    <source>
        <dbReference type="EMBL" id="EFJ25346.1"/>
    </source>
</evidence>
<dbReference type="InterPro" id="IPR056233">
    <property type="entry name" value="Ig_GP210_16th"/>
</dbReference>
<dbReference type="eggNOG" id="KOG1833">
    <property type="taxonomic scope" value="Eukaryota"/>
</dbReference>
<feature type="domain" description="Nuclear pore complex protein GP210 C-terminal Ig-like" evidence="17">
    <location>
        <begin position="1743"/>
        <end position="1827"/>
    </location>
</feature>
<dbReference type="Pfam" id="PF22962">
    <property type="entry name" value="Ig_NUP210_7th"/>
    <property type="match status" value="1"/>
</dbReference>
<dbReference type="SUPFAM" id="SSF49373">
    <property type="entry name" value="Invasin/intimin cell-adhesion fragments"/>
    <property type="match status" value="2"/>
</dbReference>
<dbReference type="Gramene" id="EFJ25346">
    <property type="protein sequence ID" value="EFJ25346"/>
    <property type="gene ID" value="SELMODRAFT_99561"/>
</dbReference>
<dbReference type="HOGENOM" id="CLU_001205_1_1_1"/>
<dbReference type="Gene3D" id="2.60.40.1080">
    <property type="match status" value="1"/>
</dbReference>
<dbReference type="FunCoup" id="D8RR69">
    <property type="interactions" value="2562"/>
</dbReference>
<evidence type="ECO:0000256" key="3">
    <source>
        <dbReference type="ARBA" id="ARBA00022692"/>
    </source>
</evidence>
<dbReference type="InterPro" id="IPR055097">
    <property type="entry name" value="Ig_NUP210_2nd"/>
</dbReference>
<comment type="similarity">
    <text evidence="2">Belongs to the NUP210 family.</text>
</comment>
<dbReference type="GO" id="GO:0031965">
    <property type="term" value="C:nuclear membrane"/>
    <property type="evidence" value="ECO:0007669"/>
    <property type="project" value="UniProtKB-SubCell"/>
</dbReference>